<dbReference type="PANTHER" id="PTHR39183">
    <property type="entry name" value="SPORE COAT PROTEIN F-LIKE PROTEIN YHCQ"/>
    <property type="match status" value="1"/>
</dbReference>
<sequence length="68" mass="7594">MKPYALHETLEVHEIAAFKTVCLTKSKMMQALVSDPQLGTILQQDVATTTRHLQELEAILNSSKEALQ</sequence>
<dbReference type="Proteomes" id="UP001597180">
    <property type="component" value="Unassembled WGS sequence"/>
</dbReference>
<evidence type="ECO:0000313" key="1">
    <source>
        <dbReference type="EMBL" id="MFD1223108.1"/>
    </source>
</evidence>
<dbReference type="RefSeq" id="WP_345589145.1">
    <property type="nucleotide sequence ID" value="NZ_BAABJG010000015.1"/>
</dbReference>
<evidence type="ECO:0000313" key="2">
    <source>
        <dbReference type="Proteomes" id="UP001597180"/>
    </source>
</evidence>
<protein>
    <recommendedName>
        <fullName evidence="3">Spore coat protein</fullName>
    </recommendedName>
</protein>
<dbReference type="PANTHER" id="PTHR39183:SF1">
    <property type="entry name" value="SPORE COAT PROTEIN F-LIKE PROTEIN YHCQ"/>
    <property type="match status" value="1"/>
</dbReference>
<keyword evidence="2" id="KW-1185">Reference proteome</keyword>
<dbReference type="InterPro" id="IPR012851">
    <property type="entry name" value="Spore_coat_CotF-like"/>
</dbReference>
<gene>
    <name evidence="1" type="ORF">ACFQ4B_23590</name>
</gene>
<name>A0ABW3UQV0_9BACL</name>
<proteinExistence type="predicted"/>
<comment type="caution">
    <text evidence="1">The sequence shown here is derived from an EMBL/GenBank/DDBJ whole genome shotgun (WGS) entry which is preliminary data.</text>
</comment>
<accession>A0ABW3UQV0</accession>
<evidence type="ECO:0008006" key="3">
    <source>
        <dbReference type="Google" id="ProtNLM"/>
    </source>
</evidence>
<reference evidence="2" key="1">
    <citation type="journal article" date="2019" name="Int. J. Syst. Evol. Microbiol.">
        <title>The Global Catalogue of Microorganisms (GCM) 10K type strain sequencing project: providing services to taxonomists for standard genome sequencing and annotation.</title>
        <authorList>
            <consortium name="The Broad Institute Genomics Platform"/>
            <consortium name="The Broad Institute Genome Sequencing Center for Infectious Disease"/>
            <person name="Wu L."/>
            <person name="Ma J."/>
        </authorList>
    </citation>
    <scope>NUCLEOTIDE SEQUENCE [LARGE SCALE GENOMIC DNA]</scope>
    <source>
        <strain evidence="2">CCUG 53270</strain>
    </source>
</reference>
<dbReference type="EMBL" id="JBHTLU010000031">
    <property type="protein sequence ID" value="MFD1223108.1"/>
    <property type="molecule type" value="Genomic_DNA"/>
</dbReference>
<organism evidence="1 2">
    <name type="scientific">Paenibacillus vulneris</name>
    <dbReference type="NCBI Taxonomy" id="1133364"/>
    <lineage>
        <taxon>Bacteria</taxon>
        <taxon>Bacillati</taxon>
        <taxon>Bacillota</taxon>
        <taxon>Bacilli</taxon>
        <taxon>Bacillales</taxon>
        <taxon>Paenibacillaceae</taxon>
        <taxon>Paenibacillus</taxon>
    </lineage>
</organism>